<comment type="catalytic activity">
    <reaction evidence="10">
        <text>5,6-dihydrouridine(17) in tRNA + NAD(+) = uridine(17) in tRNA + NADH + H(+)</text>
        <dbReference type="Rhea" id="RHEA:53372"/>
        <dbReference type="Rhea" id="RHEA-COMP:13541"/>
        <dbReference type="Rhea" id="RHEA-COMP:13542"/>
        <dbReference type="ChEBI" id="CHEBI:15378"/>
        <dbReference type="ChEBI" id="CHEBI:57540"/>
        <dbReference type="ChEBI" id="CHEBI:57945"/>
        <dbReference type="ChEBI" id="CHEBI:65315"/>
        <dbReference type="ChEBI" id="CHEBI:74443"/>
        <dbReference type="EC" id="1.3.1.88"/>
    </reaction>
    <physiologicalReaction direction="right-to-left" evidence="10">
        <dbReference type="Rhea" id="RHEA:53374"/>
    </physiologicalReaction>
</comment>
<keyword evidence="6" id="KW-0560">Oxidoreductase</keyword>
<evidence type="ECO:0000256" key="8">
    <source>
        <dbReference type="ARBA" id="ARBA00038313"/>
    </source>
</evidence>
<accession>A0A132A398</accession>
<dbReference type="PANTHER" id="PTHR11082">
    <property type="entry name" value="TRNA-DIHYDROURIDINE SYNTHASE"/>
    <property type="match status" value="1"/>
</dbReference>
<dbReference type="EMBL" id="JXLN01010258">
    <property type="protein sequence ID" value="KPM05421.1"/>
    <property type="molecule type" value="Genomic_DNA"/>
</dbReference>
<dbReference type="PANTHER" id="PTHR11082:SF5">
    <property type="entry name" value="TRNA-DIHYDROURIDINE(16_17) SYNTHASE [NAD(P)(+)]-LIKE"/>
    <property type="match status" value="1"/>
</dbReference>
<keyword evidence="7" id="KW-0520">NAD</keyword>
<dbReference type="GO" id="GO:0050660">
    <property type="term" value="F:flavin adenine dinucleotide binding"/>
    <property type="evidence" value="ECO:0007669"/>
    <property type="project" value="InterPro"/>
</dbReference>
<comment type="cofactor">
    <cofactor evidence="1">
        <name>FMN</name>
        <dbReference type="ChEBI" id="CHEBI:58210"/>
    </cofactor>
</comment>
<organism evidence="15 16">
    <name type="scientific">Sarcoptes scabiei</name>
    <name type="common">Itch mite</name>
    <name type="synonym">Acarus scabiei</name>
    <dbReference type="NCBI Taxonomy" id="52283"/>
    <lineage>
        <taxon>Eukaryota</taxon>
        <taxon>Metazoa</taxon>
        <taxon>Ecdysozoa</taxon>
        <taxon>Arthropoda</taxon>
        <taxon>Chelicerata</taxon>
        <taxon>Arachnida</taxon>
        <taxon>Acari</taxon>
        <taxon>Acariformes</taxon>
        <taxon>Sarcoptiformes</taxon>
        <taxon>Astigmata</taxon>
        <taxon>Psoroptidia</taxon>
        <taxon>Sarcoptoidea</taxon>
        <taxon>Sarcoptidae</taxon>
        <taxon>Sarcoptinae</taxon>
        <taxon>Sarcoptes</taxon>
    </lineage>
</organism>
<comment type="caution">
    <text evidence="15">The sequence shown here is derived from an EMBL/GenBank/DDBJ whole genome shotgun (WGS) entry which is preliminary data.</text>
</comment>
<keyword evidence="2" id="KW-0285">Flavoprotein</keyword>
<dbReference type="InterPro" id="IPR035587">
    <property type="entry name" value="DUS-like_FMN-bd"/>
</dbReference>
<keyword evidence="5" id="KW-0521">NADP</keyword>
<feature type="domain" description="DUS-like FMN-binding" evidence="14">
    <location>
        <begin position="1"/>
        <end position="249"/>
    </location>
</feature>
<evidence type="ECO:0000256" key="13">
    <source>
        <dbReference type="ARBA" id="ARBA00049467"/>
    </source>
</evidence>
<dbReference type="VEuPathDB" id="VectorBase:SSCA005257"/>
<evidence type="ECO:0000256" key="12">
    <source>
        <dbReference type="ARBA" id="ARBA00048934"/>
    </source>
</evidence>
<dbReference type="InterPro" id="IPR013785">
    <property type="entry name" value="Aldolase_TIM"/>
</dbReference>
<comment type="catalytic activity">
    <reaction evidence="12">
        <text>5,6-dihydrouridine(16) in tRNA + NAD(+) = uridine(16) in tRNA + NADH + H(+)</text>
        <dbReference type="Rhea" id="RHEA:53380"/>
        <dbReference type="Rhea" id="RHEA-COMP:13543"/>
        <dbReference type="Rhea" id="RHEA-COMP:13544"/>
        <dbReference type="ChEBI" id="CHEBI:15378"/>
        <dbReference type="ChEBI" id="CHEBI:57540"/>
        <dbReference type="ChEBI" id="CHEBI:57945"/>
        <dbReference type="ChEBI" id="CHEBI:65315"/>
        <dbReference type="ChEBI" id="CHEBI:74443"/>
        <dbReference type="EC" id="1.3.1.88"/>
    </reaction>
    <physiologicalReaction direction="right-to-left" evidence="12">
        <dbReference type="Rhea" id="RHEA:53382"/>
    </physiologicalReaction>
</comment>
<dbReference type="EC" id="1.3.1.88" evidence="9"/>
<proteinExistence type="inferred from homology"/>
<evidence type="ECO:0000259" key="14">
    <source>
        <dbReference type="Pfam" id="PF01207"/>
    </source>
</evidence>
<evidence type="ECO:0000256" key="3">
    <source>
        <dbReference type="ARBA" id="ARBA00022643"/>
    </source>
</evidence>
<evidence type="ECO:0000256" key="9">
    <source>
        <dbReference type="ARBA" id="ARBA00038890"/>
    </source>
</evidence>
<evidence type="ECO:0000256" key="2">
    <source>
        <dbReference type="ARBA" id="ARBA00022630"/>
    </source>
</evidence>
<comment type="similarity">
    <text evidence="8">Belongs to the Dus family. Dus1 subfamily.</text>
</comment>
<comment type="catalytic activity">
    <reaction evidence="13">
        <text>5,6-dihydrouridine(17) in tRNA + NADP(+) = uridine(17) in tRNA + NADPH + H(+)</text>
        <dbReference type="Rhea" id="RHEA:53368"/>
        <dbReference type="Rhea" id="RHEA-COMP:13541"/>
        <dbReference type="Rhea" id="RHEA-COMP:13542"/>
        <dbReference type="ChEBI" id="CHEBI:15378"/>
        <dbReference type="ChEBI" id="CHEBI:57783"/>
        <dbReference type="ChEBI" id="CHEBI:58349"/>
        <dbReference type="ChEBI" id="CHEBI:65315"/>
        <dbReference type="ChEBI" id="CHEBI:74443"/>
        <dbReference type="EC" id="1.3.1.88"/>
    </reaction>
    <physiologicalReaction direction="right-to-left" evidence="13">
        <dbReference type="Rhea" id="RHEA:53370"/>
    </physiologicalReaction>
</comment>
<evidence type="ECO:0000313" key="16">
    <source>
        <dbReference type="Proteomes" id="UP000616769"/>
    </source>
</evidence>
<dbReference type="PROSITE" id="PS01136">
    <property type="entry name" value="UPF0034"/>
    <property type="match status" value="1"/>
</dbReference>
<sequence>MVDQSELAFRLLVRQFDVHCTYSPMFNSGIFVKDVKYQQSCLKVVPELDRPLIIQVLKYRIGPLLTYAFDINQFCANDPEIFLKAAKIAEPYCDAIDLNLGCPQTIARRGHYGAFLQDEWKLIHDIVNLAARNLSKPITCKIRIFNDVKRSIEYAQMIEKAGASMICVHGRIREQKGPLTGLADWSQIKAIKDNVGIPVIANGNIQSSIEADECLEVTGVDGIMSAEGLLYNPALFTNEPLPVWEATEKYIELARKYPCPFPYIRGHVFKFFHHCLMLNEHEKLRDIVAKTHSDEDFLLVANDLRKFYWKEYQDFIQKGVFPAHPKMLPVYFCRPYYRPAPNQFNSPINCNVPNQIVVKENCDKIIESTKSICKIKIKQKIKKKESNRRNPLPLCSQCKNPKGLRCDYDLCRICCRRKILNERSICVGHRFKNKMH</sequence>
<dbReference type="SUPFAM" id="SSF51395">
    <property type="entry name" value="FMN-linked oxidoreductases"/>
    <property type="match status" value="1"/>
</dbReference>
<dbReference type="Proteomes" id="UP000616769">
    <property type="component" value="Unassembled WGS sequence"/>
</dbReference>
<evidence type="ECO:0000256" key="11">
    <source>
        <dbReference type="ARBA" id="ARBA00047652"/>
    </source>
</evidence>
<comment type="catalytic activity">
    <reaction evidence="11">
        <text>5,6-dihydrouridine(16) in tRNA + NADP(+) = uridine(16) in tRNA + NADPH + H(+)</text>
        <dbReference type="Rhea" id="RHEA:53376"/>
        <dbReference type="Rhea" id="RHEA-COMP:13543"/>
        <dbReference type="Rhea" id="RHEA-COMP:13544"/>
        <dbReference type="ChEBI" id="CHEBI:15378"/>
        <dbReference type="ChEBI" id="CHEBI:57783"/>
        <dbReference type="ChEBI" id="CHEBI:58349"/>
        <dbReference type="ChEBI" id="CHEBI:65315"/>
        <dbReference type="ChEBI" id="CHEBI:74443"/>
        <dbReference type="EC" id="1.3.1.88"/>
    </reaction>
    <physiologicalReaction direction="right-to-left" evidence="11">
        <dbReference type="Rhea" id="RHEA:53378"/>
    </physiologicalReaction>
</comment>
<keyword evidence="4" id="KW-0819">tRNA processing</keyword>
<dbReference type="InterPro" id="IPR018517">
    <property type="entry name" value="tRNA_hU_synthase_CS"/>
</dbReference>
<evidence type="ECO:0000256" key="4">
    <source>
        <dbReference type="ARBA" id="ARBA00022694"/>
    </source>
</evidence>
<dbReference type="Gene3D" id="3.20.20.70">
    <property type="entry name" value="Aldolase class I"/>
    <property type="match status" value="1"/>
</dbReference>
<keyword evidence="3" id="KW-0288">FMN</keyword>
<reference evidence="15 16" key="1">
    <citation type="journal article" date="2015" name="Parasit. Vectors">
        <title>Draft genome of the scabies mite.</title>
        <authorList>
            <person name="Rider S.D.Jr."/>
            <person name="Morgan M.S."/>
            <person name="Arlian L.G."/>
        </authorList>
    </citation>
    <scope>NUCLEOTIDE SEQUENCE [LARGE SCALE GENOMIC DNA]</scope>
    <source>
        <strain evidence="15">Arlian Lab</strain>
    </source>
</reference>
<evidence type="ECO:0000256" key="7">
    <source>
        <dbReference type="ARBA" id="ARBA00023027"/>
    </source>
</evidence>
<protein>
    <recommendedName>
        <fullName evidence="9">tRNA-dihydrouridine(16/17) synthase [NAD(P)(+)]</fullName>
        <ecNumber evidence="9">1.3.1.88</ecNumber>
    </recommendedName>
</protein>
<evidence type="ECO:0000313" key="15">
    <source>
        <dbReference type="EMBL" id="KPM05421.1"/>
    </source>
</evidence>
<evidence type="ECO:0000256" key="5">
    <source>
        <dbReference type="ARBA" id="ARBA00022857"/>
    </source>
</evidence>
<evidence type="ECO:0000256" key="10">
    <source>
        <dbReference type="ARBA" id="ARBA00047287"/>
    </source>
</evidence>
<dbReference type="OrthoDB" id="272303at2759"/>
<name>A0A132A398_SARSC</name>
<gene>
    <name evidence="15" type="ORF">QR98_0038830</name>
</gene>
<dbReference type="GO" id="GO:0017150">
    <property type="term" value="F:tRNA dihydrouridine synthase activity"/>
    <property type="evidence" value="ECO:0007669"/>
    <property type="project" value="InterPro"/>
</dbReference>
<dbReference type="CDD" id="cd02801">
    <property type="entry name" value="DUS_like_FMN"/>
    <property type="match status" value="1"/>
</dbReference>
<dbReference type="AlphaFoldDB" id="A0A132A398"/>
<dbReference type="Pfam" id="PF01207">
    <property type="entry name" value="Dus"/>
    <property type="match status" value="1"/>
</dbReference>
<evidence type="ECO:0000256" key="1">
    <source>
        <dbReference type="ARBA" id="ARBA00001917"/>
    </source>
</evidence>
<evidence type="ECO:0000256" key="6">
    <source>
        <dbReference type="ARBA" id="ARBA00023002"/>
    </source>
</evidence>